<evidence type="ECO:0000313" key="1">
    <source>
        <dbReference type="EMBL" id="ABM04464.1"/>
    </source>
</evidence>
<dbReference type="HOGENOM" id="CLU_2635475_0_0_6"/>
<keyword evidence="2" id="KW-1185">Reference proteome</keyword>
<name>A1SY99_PSYIN</name>
<evidence type="ECO:0000313" key="2">
    <source>
        <dbReference type="Proteomes" id="UP000000639"/>
    </source>
</evidence>
<dbReference type="RefSeq" id="WP_011771019.1">
    <property type="nucleotide sequence ID" value="NC_008709.1"/>
</dbReference>
<protein>
    <submittedName>
        <fullName evidence="1">Uncharacterized protein</fullName>
    </submittedName>
</protein>
<organism evidence="1 2">
    <name type="scientific">Psychromonas ingrahamii (strain DSM 17664 / CCUG 51855 / 37)</name>
    <dbReference type="NCBI Taxonomy" id="357804"/>
    <lineage>
        <taxon>Bacteria</taxon>
        <taxon>Pseudomonadati</taxon>
        <taxon>Pseudomonadota</taxon>
        <taxon>Gammaproteobacteria</taxon>
        <taxon>Alteromonadales</taxon>
        <taxon>Psychromonadaceae</taxon>
        <taxon>Psychromonas</taxon>
    </lineage>
</organism>
<dbReference type="AlphaFoldDB" id="A1SY99"/>
<sequence>MNSSNSVAESDLDQEDETSTYFKDLADLELENNNEESNVQKVRSKNRNKRILKGQIEMQLEKIREKKEFDYLYDDWS</sequence>
<dbReference type="Proteomes" id="UP000000639">
    <property type="component" value="Chromosome"/>
</dbReference>
<dbReference type="KEGG" id="pin:Ping_2757"/>
<proteinExistence type="predicted"/>
<dbReference type="EMBL" id="CP000510">
    <property type="protein sequence ID" value="ABM04464.1"/>
    <property type="molecule type" value="Genomic_DNA"/>
</dbReference>
<accession>A1SY99</accession>
<reference evidence="1 2" key="1">
    <citation type="submission" date="2007-01" db="EMBL/GenBank/DDBJ databases">
        <title>Complete sequence of Psychromonas ingrahamii 37.</title>
        <authorList>
            <consortium name="US DOE Joint Genome Institute"/>
            <person name="Copeland A."/>
            <person name="Lucas S."/>
            <person name="Lapidus A."/>
            <person name="Barry K."/>
            <person name="Detter J.C."/>
            <person name="Glavina del Rio T."/>
            <person name="Hammon N."/>
            <person name="Israni S."/>
            <person name="Dalin E."/>
            <person name="Tice H."/>
            <person name="Pitluck S."/>
            <person name="Thompson L.S."/>
            <person name="Brettin T."/>
            <person name="Bruce D."/>
            <person name="Han C."/>
            <person name="Tapia R."/>
            <person name="Schmutz J."/>
            <person name="Larimer F."/>
            <person name="Land M."/>
            <person name="Hauser L."/>
            <person name="Kyrpides N."/>
            <person name="Ivanova N."/>
            <person name="Staley J."/>
            <person name="Richardson P."/>
        </authorList>
    </citation>
    <scope>NUCLEOTIDE SEQUENCE [LARGE SCALE GENOMIC DNA]</scope>
    <source>
        <strain evidence="1 2">37</strain>
    </source>
</reference>
<gene>
    <name evidence="1" type="ordered locus">Ping_2757</name>
</gene>
<dbReference type="OrthoDB" id="9866372at2"/>